<feature type="compositionally biased region" description="Polar residues" evidence="1">
    <location>
        <begin position="191"/>
        <end position="210"/>
    </location>
</feature>
<accession>A0AAV5M027</accession>
<evidence type="ECO:0000256" key="1">
    <source>
        <dbReference type="SAM" id="MobiDB-lite"/>
    </source>
</evidence>
<evidence type="ECO:0000313" key="2">
    <source>
        <dbReference type="EMBL" id="GKV43131.1"/>
    </source>
</evidence>
<feature type="compositionally biased region" description="Acidic residues" evidence="1">
    <location>
        <begin position="43"/>
        <end position="56"/>
    </location>
</feature>
<reference evidence="2 3" key="1">
    <citation type="journal article" date="2021" name="Commun. Biol.">
        <title>The genome of Shorea leprosula (Dipterocarpaceae) highlights the ecological relevance of drought in aseasonal tropical rainforests.</title>
        <authorList>
            <person name="Ng K.K.S."/>
            <person name="Kobayashi M.J."/>
            <person name="Fawcett J.A."/>
            <person name="Hatakeyama M."/>
            <person name="Paape T."/>
            <person name="Ng C.H."/>
            <person name="Ang C.C."/>
            <person name="Tnah L.H."/>
            <person name="Lee C.T."/>
            <person name="Nishiyama T."/>
            <person name="Sese J."/>
            <person name="O'Brien M.J."/>
            <person name="Copetti D."/>
            <person name="Mohd Noor M.I."/>
            <person name="Ong R.C."/>
            <person name="Putra M."/>
            <person name="Sireger I.Z."/>
            <person name="Indrioko S."/>
            <person name="Kosugi Y."/>
            <person name="Izuno A."/>
            <person name="Isagi Y."/>
            <person name="Lee S.L."/>
            <person name="Shimizu K.K."/>
        </authorList>
    </citation>
    <scope>NUCLEOTIDE SEQUENCE [LARGE SCALE GENOMIC DNA]</scope>
    <source>
        <strain evidence="2">214</strain>
    </source>
</reference>
<dbReference type="EMBL" id="BPVZ01000165">
    <property type="protein sequence ID" value="GKV43131.1"/>
    <property type="molecule type" value="Genomic_DNA"/>
</dbReference>
<keyword evidence="3" id="KW-1185">Reference proteome</keyword>
<feature type="compositionally biased region" description="Basic and acidic residues" evidence="1">
    <location>
        <begin position="161"/>
        <end position="175"/>
    </location>
</feature>
<sequence length="244" mass="27471">MPQLVQPSTILNDHVSLASQGEEQVVISEIMQLPYVVEEECVGEDDDEEEEFDGMETSEKERLGFEEPTLGFFEGTQARVRGNPAPGFEGTQRLGSREPSAWVRGNPAPGFEEPKRGFEESSRLGFFKPTPRFESKPGFEEPSRLGFFESAPGFFEGTQALERKRKEKGNEELGLKDPSPGFDNPRLWLLTQLQQEQPTVTQPPLDNDQYTGDDATMEEDTEERNLEAELDVEFAVLDPELDAH</sequence>
<protein>
    <submittedName>
        <fullName evidence="2">Uncharacterized protein</fullName>
    </submittedName>
</protein>
<feature type="compositionally biased region" description="Basic and acidic residues" evidence="1">
    <location>
        <begin position="131"/>
        <end position="143"/>
    </location>
</feature>
<dbReference type="Proteomes" id="UP001054252">
    <property type="component" value="Unassembled WGS sequence"/>
</dbReference>
<feature type="compositionally biased region" description="Basic and acidic residues" evidence="1">
    <location>
        <begin position="112"/>
        <end position="122"/>
    </location>
</feature>
<feature type="compositionally biased region" description="Acidic residues" evidence="1">
    <location>
        <begin position="215"/>
        <end position="227"/>
    </location>
</feature>
<gene>
    <name evidence="2" type="ORF">SLEP1_g50464</name>
</gene>
<comment type="caution">
    <text evidence="2">The sequence shown here is derived from an EMBL/GenBank/DDBJ whole genome shotgun (WGS) entry which is preliminary data.</text>
</comment>
<dbReference type="AlphaFoldDB" id="A0AAV5M027"/>
<proteinExistence type="predicted"/>
<organism evidence="2 3">
    <name type="scientific">Rubroshorea leprosula</name>
    <dbReference type="NCBI Taxonomy" id="152421"/>
    <lineage>
        <taxon>Eukaryota</taxon>
        <taxon>Viridiplantae</taxon>
        <taxon>Streptophyta</taxon>
        <taxon>Embryophyta</taxon>
        <taxon>Tracheophyta</taxon>
        <taxon>Spermatophyta</taxon>
        <taxon>Magnoliopsida</taxon>
        <taxon>eudicotyledons</taxon>
        <taxon>Gunneridae</taxon>
        <taxon>Pentapetalae</taxon>
        <taxon>rosids</taxon>
        <taxon>malvids</taxon>
        <taxon>Malvales</taxon>
        <taxon>Dipterocarpaceae</taxon>
        <taxon>Rubroshorea</taxon>
    </lineage>
</organism>
<feature type="region of interest" description="Disordered" evidence="1">
    <location>
        <begin position="43"/>
        <end position="227"/>
    </location>
</feature>
<evidence type="ECO:0000313" key="3">
    <source>
        <dbReference type="Proteomes" id="UP001054252"/>
    </source>
</evidence>
<name>A0AAV5M027_9ROSI</name>